<name>A0ABN2R6C1_9PSEU</name>
<evidence type="ECO:0000313" key="4">
    <source>
        <dbReference type="EMBL" id="GAA1964363.1"/>
    </source>
</evidence>
<keyword evidence="2" id="KW-0413">Isomerase</keyword>
<gene>
    <name evidence="4" type="primary">dapF_1</name>
    <name evidence="4" type="ORF">GCM10009754_40190</name>
</gene>
<dbReference type="RefSeq" id="WP_344420671.1">
    <property type="nucleotide sequence ID" value="NZ_BAAANN010000015.1"/>
</dbReference>
<reference evidence="4 5" key="1">
    <citation type="journal article" date="2019" name="Int. J. Syst. Evol. Microbiol.">
        <title>The Global Catalogue of Microorganisms (GCM) 10K type strain sequencing project: providing services to taxonomists for standard genome sequencing and annotation.</title>
        <authorList>
            <consortium name="The Broad Institute Genomics Platform"/>
            <consortium name="The Broad Institute Genome Sequencing Center for Infectious Disease"/>
            <person name="Wu L."/>
            <person name="Ma J."/>
        </authorList>
    </citation>
    <scope>NUCLEOTIDE SEQUENCE [LARGE SCALE GENOMIC DNA]</scope>
    <source>
        <strain evidence="4 5">JCM 14545</strain>
    </source>
</reference>
<dbReference type="PANTHER" id="PTHR31689:SF0">
    <property type="entry name" value="DIAMINOPIMELATE EPIMERASE"/>
    <property type="match status" value="1"/>
</dbReference>
<keyword evidence="5" id="KW-1185">Reference proteome</keyword>
<dbReference type="NCBIfam" id="TIGR00652">
    <property type="entry name" value="DapF"/>
    <property type="match status" value="1"/>
</dbReference>
<dbReference type="PANTHER" id="PTHR31689">
    <property type="entry name" value="DIAMINOPIMELATE EPIMERASE, CHLOROPLASTIC"/>
    <property type="match status" value="1"/>
</dbReference>
<accession>A0ABN2R6C1</accession>
<dbReference type="Proteomes" id="UP001501116">
    <property type="component" value="Unassembled WGS sequence"/>
</dbReference>
<dbReference type="Gene3D" id="3.10.310.10">
    <property type="entry name" value="Diaminopimelate Epimerase, Chain A, domain 1"/>
    <property type="match status" value="2"/>
</dbReference>
<evidence type="ECO:0000256" key="3">
    <source>
        <dbReference type="NCBIfam" id="TIGR00652"/>
    </source>
</evidence>
<sequence>MTLNLDNDTLDADYHALRQRMVGEIKLDRVRFALMHGNGNTILVVDTDLSGLSESDIDGALARALCRSFTAIRVDGISFLSMTRRHVRMTYFEGDGMHSQMCGNALRCSTRYCVERNYISPAEDFIATDDGLKWVSAANDRIRVALGHGREFRRLEEDRWFVFSGLPHLVLDVGDLDAVDVRTRGAALRFDHQLCLRLNHPEGLHVDFAQRHGDRVAIRTYEPGTEDETLACGTGVGGTAYIAHRAWGMPFPIKVTTLGGDMTVEENDHGLVISGTTGYLFDAIDR</sequence>
<dbReference type="EC" id="5.1.1.7" evidence="3"/>
<evidence type="ECO:0000256" key="2">
    <source>
        <dbReference type="ARBA" id="ARBA00023235"/>
    </source>
</evidence>
<comment type="caution">
    <text evidence="4">The sequence shown here is derived from an EMBL/GenBank/DDBJ whole genome shotgun (WGS) entry which is preliminary data.</text>
</comment>
<protein>
    <recommendedName>
        <fullName evidence="3">Diaminopimelate epimerase</fullName>
        <ecNumber evidence="3">5.1.1.7</ecNumber>
    </recommendedName>
</protein>
<evidence type="ECO:0000256" key="1">
    <source>
        <dbReference type="ARBA" id="ARBA00010219"/>
    </source>
</evidence>
<dbReference type="Pfam" id="PF01678">
    <property type="entry name" value="DAP_epimerase"/>
    <property type="match status" value="2"/>
</dbReference>
<comment type="similarity">
    <text evidence="1">Belongs to the diaminopimelate epimerase family.</text>
</comment>
<organism evidence="4 5">
    <name type="scientific">Amycolatopsis minnesotensis</name>
    <dbReference type="NCBI Taxonomy" id="337894"/>
    <lineage>
        <taxon>Bacteria</taxon>
        <taxon>Bacillati</taxon>
        <taxon>Actinomycetota</taxon>
        <taxon>Actinomycetes</taxon>
        <taxon>Pseudonocardiales</taxon>
        <taxon>Pseudonocardiaceae</taxon>
        <taxon>Amycolatopsis</taxon>
    </lineage>
</organism>
<dbReference type="InterPro" id="IPR001653">
    <property type="entry name" value="DAP_epimerase_DapF"/>
</dbReference>
<evidence type="ECO:0000313" key="5">
    <source>
        <dbReference type="Proteomes" id="UP001501116"/>
    </source>
</evidence>
<proteinExistence type="inferred from homology"/>
<dbReference type="SUPFAM" id="SSF54506">
    <property type="entry name" value="Diaminopimelate epimerase-like"/>
    <property type="match status" value="2"/>
</dbReference>
<dbReference type="EMBL" id="BAAANN010000015">
    <property type="protein sequence ID" value="GAA1964363.1"/>
    <property type="molecule type" value="Genomic_DNA"/>
</dbReference>